<dbReference type="SUPFAM" id="SSF81296">
    <property type="entry name" value="E set domains"/>
    <property type="match status" value="1"/>
</dbReference>
<dbReference type="EMBL" id="GL871007">
    <property type="protein sequence ID" value="EGC37118.1"/>
    <property type="molecule type" value="Genomic_DNA"/>
</dbReference>
<evidence type="ECO:0000256" key="2">
    <source>
        <dbReference type="PROSITE-ProRule" id="PRU00076"/>
    </source>
</evidence>
<dbReference type="InterPro" id="IPR057013">
    <property type="entry name" value="LRR_ComC"/>
</dbReference>
<dbReference type="Gene3D" id="2.60.40.10">
    <property type="entry name" value="Immunoglobulins"/>
    <property type="match status" value="2"/>
</dbReference>
<feature type="disulfide bond" evidence="2">
    <location>
        <begin position="518"/>
        <end position="528"/>
    </location>
</feature>
<dbReference type="InterPro" id="IPR053331">
    <property type="entry name" value="EGF-like_comC"/>
</dbReference>
<dbReference type="Pfam" id="PF00560">
    <property type="entry name" value="LRR_1"/>
    <property type="match status" value="1"/>
</dbReference>
<evidence type="ECO:0000313" key="6">
    <source>
        <dbReference type="Proteomes" id="UP000001064"/>
    </source>
</evidence>
<name>F0ZFX8_DICPU</name>
<dbReference type="Gene3D" id="2.10.25.10">
    <property type="entry name" value="Laminin"/>
    <property type="match status" value="1"/>
</dbReference>
<protein>
    <recommendedName>
        <fullName evidence="4">EGF-like domain-containing protein</fullName>
    </recommendedName>
</protein>
<dbReference type="CDD" id="cd00603">
    <property type="entry name" value="IPT_PCSR"/>
    <property type="match status" value="1"/>
</dbReference>
<dbReference type="InterPro" id="IPR014756">
    <property type="entry name" value="Ig_E-set"/>
</dbReference>
<gene>
    <name evidence="5" type="ORF">DICPUDRAFT_150285</name>
</gene>
<dbReference type="RefSeq" id="XP_003286321.1">
    <property type="nucleotide sequence ID" value="XM_003286273.1"/>
</dbReference>
<dbReference type="PROSITE" id="PS50026">
    <property type="entry name" value="EGF_3"/>
    <property type="match status" value="1"/>
</dbReference>
<dbReference type="InterPro" id="IPR032675">
    <property type="entry name" value="LRR_dom_sf"/>
</dbReference>
<comment type="caution">
    <text evidence="2">Lacks conserved residue(s) required for the propagation of feature annotation.</text>
</comment>
<dbReference type="PANTHER" id="PTHR24032:SF14">
    <property type="entry name" value="EGF-LIKE DOMAIN-CONTAINING PROTEIN-RELATED"/>
    <property type="match status" value="1"/>
</dbReference>
<proteinExistence type="predicted"/>
<keyword evidence="6" id="KW-1185">Reference proteome</keyword>
<keyword evidence="2" id="KW-0245">EGF-like domain</keyword>
<reference evidence="6" key="1">
    <citation type="journal article" date="2011" name="Genome Biol.">
        <title>Comparative genomics of the social amoebae Dictyostelium discoideum and Dictyostelium purpureum.</title>
        <authorList>
            <consortium name="US DOE Joint Genome Institute (JGI-PGF)"/>
            <person name="Sucgang R."/>
            <person name="Kuo A."/>
            <person name="Tian X."/>
            <person name="Salerno W."/>
            <person name="Parikh A."/>
            <person name="Feasley C.L."/>
            <person name="Dalin E."/>
            <person name="Tu H."/>
            <person name="Huang E."/>
            <person name="Barry K."/>
            <person name="Lindquist E."/>
            <person name="Shapiro H."/>
            <person name="Bruce D."/>
            <person name="Schmutz J."/>
            <person name="Salamov A."/>
            <person name="Fey P."/>
            <person name="Gaudet P."/>
            <person name="Anjard C."/>
            <person name="Babu M.M."/>
            <person name="Basu S."/>
            <person name="Bushmanova Y."/>
            <person name="van der Wel H."/>
            <person name="Katoh-Kurasawa M."/>
            <person name="Dinh C."/>
            <person name="Coutinho P.M."/>
            <person name="Saito T."/>
            <person name="Elias M."/>
            <person name="Schaap P."/>
            <person name="Kay R.R."/>
            <person name="Henrissat B."/>
            <person name="Eichinger L."/>
            <person name="Rivero F."/>
            <person name="Putnam N.H."/>
            <person name="West C.M."/>
            <person name="Loomis W.F."/>
            <person name="Chisholm R.L."/>
            <person name="Shaulsky G."/>
            <person name="Strassmann J.E."/>
            <person name="Queller D.C."/>
            <person name="Kuspa A."/>
            <person name="Grigoriev I.V."/>
        </authorList>
    </citation>
    <scope>NUCLEOTIDE SEQUENCE [LARGE SCALE GENOMIC DNA]</scope>
    <source>
        <strain evidence="6">QSDP1</strain>
    </source>
</reference>
<dbReference type="Pfam" id="PF24141">
    <property type="entry name" value="LRR_ComC"/>
    <property type="match status" value="1"/>
</dbReference>
<keyword evidence="3" id="KW-0472">Membrane</keyword>
<dbReference type="Pfam" id="PF22933">
    <property type="entry name" value="ComC_SSD"/>
    <property type="match status" value="1"/>
</dbReference>
<dbReference type="Gene3D" id="3.80.10.10">
    <property type="entry name" value="Ribonuclease Inhibitor"/>
    <property type="match status" value="1"/>
</dbReference>
<feature type="domain" description="EGF-like" evidence="4">
    <location>
        <begin position="514"/>
        <end position="547"/>
    </location>
</feature>
<dbReference type="OrthoDB" id="26095at2759"/>
<dbReference type="PANTHER" id="PTHR24032">
    <property type="entry name" value="EGF-LIKE DOMAIN-CONTAINING PROTEIN-RELATED-RELATED"/>
    <property type="match status" value="1"/>
</dbReference>
<dbReference type="Pfam" id="PF24143">
    <property type="entry name" value="Beta-sand_ComC_2nd"/>
    <property type="match status" value="1"/>
</dbReference>
<dbReference type="VEuPathDB" id="AmoebaDB:DICPUDRAFT_150285"/>
<accession>F0ZFX8</accession>
<dbReference type="InterPro" id="IPR002909">
    <property type="entry name" value="IPT_dom"/>
</dbReference>
<dbReference type="InParanoid" id="F0ZFX8"/>
<keyword evidence="3" id="KW-1133">Transmembrane helix</keyword>
<dbReference type="InterPro" id="IPR013783">
    <property type="entry name" value="Ig-like_fold"/>
</dbReference>
<dbReference type="AlphaFoldDB" id="F0ZFX8"/>
<sequence>MEVVHSINSNDISCLPYITSIYISSIRAIGISSSTPATVLNSLTIQFDSYPATLSVSNFLNVEKITFIGSNLDIIRGDSSKTGAITSLTCESNSIPDLSNIQVDSVSFTLGTILKTQTLQNFGTWRSVSLVTLWSNYLGGYSFPYGLLEVGSGLVELHTNYKFSPLSGQISLSGLTGVKKIQFLYVGSFSLGSDFPISDYPSQMIDFTLSGGTFTSIPSFNTFTNPGTIFFLDNIITSTSGLPSYKPFASKSLKISNNNLVGTIDESYCSADIYKLNLSGNKLTGTLPSCIYCYLGDEKIFSALENNAFTNFEIPATPCLSINPLFKIENSSHVSLKGVNLGFSASNVVSRPPLLWKLITPSSEYSAEYSSFNGYQKIEIDFIVPGKTWTFSLDDSVPPSIKTVTVSGSKLTINGEFFTQNSGSTFVSLDSISCTISSLSFELIVCDLPSPISSTHSLLNVTVNSLSTSVYISTENGVYLKTCLSCESSRGVCNIVSGICECFPEFSGEYCGGSVIKCKNDCNNHGSCNTTNGQCHCDFPYTSDDCSLQTCQPDPDCGGVDNGQCNLKQGKCECKEKWTGQSCTSPAIYASTFSSNVTESGGTVEISGWFGPTQGDLIIKIGDNKCDIIFFSQDLVLCDLPEGSGKKYAEMTTTTNSEVSSWKSLDYVFQYASKPPTDLCVPKCVNGKCVNNKCQCDKTEFEGLDCSSPIKNNTPPTGTIVDNNGTSIIYNGNTKYQIFLISIIELDITQNPVKNFPLSANWKVIESNQDTGRTIFSQLINNNATQLNFTVEEVSAKNYPNGKNYSFAGQDFIVSPNSLKIQFSMSNYTYFNSLNTVKLLMESSVSSETKDECNNGDASTDTQETDNTLNYLSISKDNKKLYGRFIDKAISDNRETLISTKIESKTNSSVIVAIYLPHSKNVIIDPDFSVLVQPSFVDSCKNSKNNWLIPVVIVVPVVAIAIIIVVTVIVIKKNRMTIKLRLNSLNRSMSMKSFKSKS</sequence>
<dbReference type="SMART" id="SM00181">
    <property type="entry name" value="EGF"/>
    <property type="match status" value="4"/>
</dbReference>
<evidence type="ECO:0000313" key="5">
    <source>
        <dbReference type="EMBL" id="EGC37118.1"/>
    </source>
</evidence>
<keyword evidence="3" id="KW-0812">Transmembrane</keyword>
<evidence type="ECO:0000259" key="4">
    <source>
        <dbReference type="PROSITE" id="PS50026"/>
    </source>
</evidence>
<dbReference type="InterPro" id="IPR013111">
    <property type="entry name" value="EGF_extracell"/>
</dbReference>
<keyword evidence="1 2" id="KW-1015">Disulfide bond</keyword>
<evidence type="ECO:0000256" key="3">
    <source>
        <dbReference type="SAM" id="Phobius"/>
    </source>
</evidence>
<feature type="transmembrane region" description="Helical" evidence="3">
    <location>
        <begin position="947"/>
        <end position="971"/>
    </location>
</feature>
<dbReference type="PRINTS" id="PR00011">
    <property type="entry name" value="EGFLAMININ"/>
</dbReference>
<dbReference type="SUPFAM" id="SSF52058">
    <property type="entry name" value="L domain-like"/>
    <property type="match status" value="1"/>
</dbReference>
<dbReference type="GeneID" id="10503737"/>
<evidence type="ECO:0000256" key="1">
    <source>
        <dbReference type="ARBA" id="ARBA00023157"/>
    </source>
</evidence>
<organism evidence="5 6">
    <name type="scientific">Dictyostelium purpureum</name>
    <name type="common">Slime mold</name>
    <dbReference type="NCBI Taxonomy" id="5786"/>
    <lineage>
        <taxon>Eukaryota</taxon>
        <taxon>Amoebozoa</taxon>
        <taxon>Evosea</taxon>
        <taxon>Eumycetozoa</taxon>
        <taxon>Dictyostelia</taxon>
        <taxon>Dictyosteliales</taxon>
        <taxon>Dictyosteliaceae</taxon>
        <taxon>Dictyostelium</taxon>
    </lineage>
</organism>
<dbReference type="eggNOG" id="KOG1225">
    <property type="taxonomic scope" value="Eukaryota"/>
</dbReference>
<dbReference type="InterPro" id="IPR000742">
    <property type="entry name" value="EGF"/>
</dbReference>
<dbReference type="InterPro" id="IPR057015">
    <property type="entry name" value="B-sand_ComC_2nd"/>
</dbReference>
<dbReference type="InterPro" id="IPR054484">
    <property type="entry name" value="ComC_SSD"/>
</dbReference>
<dbReference type="Pfam" id="PF07974">
    <property type="entry name" value="EGF_2"/>
    <property type="match status" value="1"/>
</dbReference>
<dbReference type="KEGG" id="dpp:DICPUDRAFT_150285"/>
<dbReference type="Proteomes" id="UP000001064">
    <property type="component" value="Unassembled WGS sequence"/>
</dbReference>
<dbReference type="InterPro" id="IPR001611">
    <property type="entry name" value="Leu-rich_rpt"/>
</dbReference>
<dbReference type="Pfam" id="PF01833">
    <property type="entry name" value="TIG"/>
    <property type="match status" value="1"/>
</dbReference>
<feature type="disulfide bond" evidence="2">
    <location>
        <begin position="537"/>
        <end position="546"/>
    </location>
</feature>
<dbReference type="PROSITE" id="PS01186">
    <property type="entry name" value="EGF_2"/>
    <property type="match status" value="1"/>
</dbReference>